<evidence type="ECO:0000313" key="9">
    <source>
        <dbReference type="Proteomes" id="UP001497480"/>
    </source>
</evidence>
<evidence type="ECO:0000256" key="1">
    <source>
        <dbReference type="ARBA" id="ARBA00004123"/>
    </source>
</evidence>
<dbReference type="CDD" id="cd10017">
    <property type="entry name" value="B3_DNA"/>
    <property type="match status" value="3"/>
</dbReference>
<dbReference type="SMART" id="SM01019">
    <property type="entry name" value="B3"/>
    <property type="match status" value="3"/>
</dbReference>
<evidence type="ECO:0000256" key="5">
    <source>
        <dbReference type="ARBA" id="ARBA00023242"/>
    </source>
</evidence>
<dbReference type="InterPro" id="IPR044837">
    <property type="entry name" value="REM16-like"/>
</dbReference>
<sequence>MIPPTFVEKYGEGLTKSAFLKAPNGGEWKVDLVKGDGRTWFQNGWKEFAEYHSLAEGHVVVFRYEKMSNFEVFIFDMSALEIEYPFKSVEGKRVSKEQGNKPQMVESLNNHRPNQKRKDNSSLEFVQQSKTKSRCVEDVRTSPLSKATMNHSGKKCNKGQHTTANTITALDRARSFKSCKPFCLIIMQPSYILCKANLNLPSKFGAGCFDLGIKRGDIDLRLENGRVWPVRYLIRGPNIGPKFEISNGWKQFVKDNNLEVGDVCIFEFIDRTKLTLQVYIFRETENSKCSTSEGFKLSVSNPKDEYEMSGFDIPSSNFTEKPVIATKNIIALDRAGSSEVCYPSFQVVMQPSNARLSLPSEFCERYFDLRNKWGHINLQMSNGRVQRAIYLIMKRDARTMFHLLSGWEAFAKENDLKVGDVCTFELIDRTTLTFQVYISRETNNSNCLTPQESSDEPRNHKSSIHVYSRKEKGSNARLANELGNRVDESAMQYANLMDTMQQDTEEELAGIK</sequence>
<feature type="domain" description="TF-B3" evidence="7">
    <location>
        <begin position="1"/>
        <end position="78"/>
    </location>
</feature>
<accession>A0AAV1W6V5</accession>
<dbReference type="InterPro" id="IPR003340">
    <property type="entry name" value="B3_DNA-bd"/>
</dbReference>
<dbReference type="Proteomes" id="UP001497480">
    <property type="component" value="Unassembled WGS sequence"/>
</dbReference>
<comment type="caution">
    <text evidence="8">The sequence shown here is derived from an EMBL/GenBank/DDBJ whole genome shotgun (WGS) entry which is preliminary data.</text>
</comment>
<feature type="region of interest" description="Disordered" evidence="6">
    <location>
        <begin position="445"/>
        <end position="475"/>
    </location>
</feature>
<keyword evidence="9" id="KW-1185">Reference proteome</keyword>
<keyword evidence="4" id="KW-0804">Transcription</keyword>
<comment type="subcellular location">
    <subcellularLocation>
        <location evidence="1">Nucleus</location>
    </subcellularLocation>
</comment>
<evidence type="ECO:0000256" key="6">
    <source>
        <dbReference type="SAM" id="MobiDB-lite"/>
    </source>
</evidence>
<evidence type="ECO:0000313" key="8">
    <source>
        <dbReference type="EMBL" id="CAL0304587.1"/>
    </source>
</evidence>
<dbReference type="GO" id="GO:0003677">
    <property type="term" value="F:DNA binding"/>
    <property type="evidence" value="ECO:0007669"/>
    <property type="project" value="UniProtKB-KW"/>
</dbReference>
<protein>
    <recommendedName>
        <fullName evidence="7">TF-B3 domain-containing protein</fullName>
    </recommendedName>
</protein>
<dbReference type="PANTHER" id="PTHR31391">
    <property type="entry name" value="B3 DOMAIN-CONTAINING PROTEIN OS11G0197600-RELATED"/>
    <property type="match status" value="1"/>
</dbReference>
<feature type="domain" description="TF-B3" evidence="7">
    <location>
        <begin position="183"/>
        <end position="284"/>
    </location>
</feature>
<evidence type="ECO:0000259" key="7">
    <source>
        <dbReference type="PROSITE" id="PS50863"/>
    </source>
</evidence>
<evidence type="ECO:0000256" key="2">
    <source>
        <dbReference type="ARBA" id="ARBA00023015"/>
    </source>
</evidence>
<evidence type="ECO:0000256" key="3">
    <source>
        <dbReference type="ARBA" id="ARBA00023125"/>
    </source>
</evidence>
<gene>
    <name evidence="8" type="ORF">LLUT_LOCUS5647</name>
</gene>
<dbReference type="PROSITE" id="PS50863">
    <property type="entry name" value="B3"/>
    <property type="match status" value="3"/>
</dbReference>
<dbReference type="GO" id="GO:0005634">
    <property type="term" value="C:nucleus"/>
    <property type="evidence" value="ECO:0007669"/>
    <property type="project" value="UniProtKB-SubCell"/>
</dbReference>
<reference evidence="8 9" key="1">
    <citation type="submission" date="2024-03" db="EMBL/GenBank/DDBJ databases">
        <authorList>
            <person name="Martinez-Hernandez J."/>
        </authorList>
    </citation>
    <scope>NUCLEOTIDE SEQUENCE [LARGE SCALE GENOMIC DNA]</scope>
</reference>
<dbReference type="AlphaFoldDB" id="A0AAV1W6V5"/>
<organism evidence="8 9">
    <name type="scientific">Lupinus luteus</name>
    <name type="common">European yellow lupine</name>
    <dbReference type="NCBI Taxonomy" id="3873"/>
    <lineage>
        <taxon>Eukaryota</taxon>
        <taxon>Viridiplantae</taxon>
        <taxon>Streptophyta</taxon>
        <taxon>Embryophyta</taxon>
        <taxon>Tracheophyta</taxon>
        <taxon>Spermatophyta</taxon>
        <taxon>Magnoliopsida</taxon>
        <taxon>eudicotyledons</taxon>
        <taxon>Gunneridae</taxon>
        <taxon>Pentapetalae</taxon>
        <taxon>rosids</taxon>
        <taxon>fabids</taxon>
        <taxon>Fabales</taxon>
        <taxon>Fabaceae</taxon>
        <taxon>Papilionoideae</taxon>
        <taxon>50 kb inversion clade</taxon>
        <taxon>genistoids sensu lato</taxon>
        <taxon>core genistoids</taxon>
        <taxon>Genisteae</taxon>
        <taxon>Lupinus</taxon>
    </lineage>
</organism>
<dbReference type="Gene3D" id="2.40.330.10">
    <property type="entry name" value="DNA-binding pseudobarrel domain"/>
    <property type="match status" value="3"/>
</dbReference>
<name>A0AAV1W6V5_LUPLU</name>
<dbReference type="Pfam" id="PF02362">
    <property type="entry name" value="B3"/>
    <property type="match status" value="3"/>
</dbReference>
<keyword evidence="5" id="KW-0539">Nucleus</keyword>
<dbReference type="SUPFAM" id="SSF101936">
    <property type="entry name" value="DNA-binding pseudobarrel domain"/>
    <property type="match status" value="3"/>
</dbReference>
<dbReference type="InterPro" id="IPR015300">
    <property type="entry name" value="DNA-bd_pseudobarrel_sf"/>
</dbReference>
<dbReference type="PANTHER" id="PTHR31391:SF64">
    <property type="entry name" value="B3 DOMAIN-CONTAINING PROTEIN OS06G0112300"/>
    <property type="match status" value="1"/>
</dbReference>
<dbReference type="EMBL" id="CAXHTB010000004">
    <property type="protein sequence ID" value="CAL0304587.1"/>
    <property type="molecule type" value="Genomic_DNA"/>
</dbReference>
<feature type="domain" description="TF-B3" evidence="7">
    <location>
        <begin position="341"/>
        <end position="442"/>
    </location>
</feature>
<keyword evidence="3" id="KW-0238">DNA-binding</keyword>
<proteinExistence type="predicted"/>
<keyword evidence="2" id="KW-0805">Transcription regulation</keyword>
<feature type="region of interest" description="Disordered" evidence="6">
    <location>
        <begin position="95"/>
        <end position="129"/>
    </location>
</feature>
<evidence type="ECO:0000256" key="4">
    <source>
        <dbReference type="ARBA" id="ARBA00023163"/>
    </source>
</evidence>